<sequence length="474" mass="53189">MVPSNYLHLCSSDILRLVVSRLLESLDRQYHSDPIEGVRQLTQCLAASHLLREHMLPVFSTAICIDLSLRERSRTNLPLLAEYHGRGVAPSRVLVKIRSNIERLCEELEEAGLGSCPWPSVTMCTLYGCDANSRLELAGLAVSDLEFQRYLGTVLPNLTDISSIGVQSVFPNLVLAQPHMRGTAHHVWGCRIAHQVELSRLVLRQPLMDRGQASQLTKLVAASLVSLDLHNLHPSIGLSHLFAMTGARERVEFQNLKDLRLHFRWISSHQAINCGDGFRAPLFPNLQTLVLDPSEYEFTDFLLLFAPAPIFRLEISYSERSMQFDIMPFVSLRQLNVALRSGYSDRYPYNPAEFLNWILSSNPHLTSLEVSFAHMQVVSVPGRIRCKRLRRLKIARASFPVNQILEILSELTELQVLCVCVHDSTTGPKKSQCLVPLDTMLQSLEVTAVRAAACAGVTRIASRIPSLVRLVMDI</sequence>
<evidence type="ECO:0008006" key="3">
    <source>
        <dbReference type="Google" id="ProtNLM"/>
    </source>
</evidence>
<accession>A0A1Y1VX35</accession>
<comment type="caution">
    <text evidence="1">The sequence shown here is derived from an EMBL/GenBank/DDBJ whole genome shotgun (WGS) entry which is preliminary data.</text>
</comment>
<organism evidence="1 2">
    <name type="scientific">Linderina pennispora</name>
    <dbReference type="NCBI Taxonomy" id="61395"/>
    <lineage>
        <taxon>Eukaryota</taxon>
        <taxon>Fungi</taxon>
        <taxon>Fungi incertae sedis</taxon>
        <taxon>Zoopagomycota</taxon>
        <taxon>Kickxellomycotina</taxon>
        <taxon>Kickxellomycetes</taxon>
        <taxon>Kickxellales</taxon>
        <taxon>Kickxellaceae</taxon>
        <taxon>Linderina</taxon>
    </lineage>
</organism>
<proteinExistence type="predicted"/>
<gene>
    <name evidence="1" type="ORF">DL89DRAFT_260712</name>
</gene>
<dbReference type="AlphaFoldDB" id="A0A1Y1VX35"/>
<dbReference type="Proteomes" id="UP000193922">
    <property type="component" value="Unassembled WGS sequence"/>
</dbReference>
<dbReference type="SUPFAM" id="SSF52047">
    <property type="entry name" value="RNI-like"/>
    <property type="match status" value="1"/>
</dbReference>
<protein>
    <recommendedName>
        <fullName evidence="3">F-box domain-containing protein</fullName>
    </recommendedName>
</protein>
<keyword evidence="2" id="KW-1185">Reference proteome</keyword>
<dbReference type="InterPro" id="IPR032675">
    <property type="entry name" value="LRR_dom_sf"/>
</dbReference>
<dbReference type="Gene3D" id="3.80.10.10">
    <property type="entry name" value="Ribonuclease Inhibitor"/>
    <property type="match status" value="1"/>
</dbReference>
<evidence type="ECO:0000313" key="1">
    <source>
        <dbReference type="EMBL" id="ORX65861.1"/>
    </source>
</evidence>
<evidence type="ECO:0000313" key="2">
    <source>
        <dbReference type="Proteomes" id="UP000193922"/>
    </source>
</evidence>
<reference evidence="1 2" key="1">
    <citation type="submission" date="2016-07" db="EMBL/GenBank/DDBJ databases">
        <title>Pervasive Adenine N6-methylation of Active Genes in Fungi.</title>
        <authorList>
            <consortium name="DOE Joint Genome Institute"/>
            <person name="Mondo S.J."/>
            <person name="Dannebaum R.O."/>
            <person name="Kuo R.C."/>
            <person name="Labutti K."/>
            <person name="Haridas S."/>
            <person name="Kuo A."/>
            <person name="Salamov A."/>
            <person name="Ahrendt S.R."/>
            <person name="Lipzen A."/>
            <person name="Sullivan W."/>
            <person name="Andreopoulos W.B."/>
            <person name="Clum A."/>
            <person name="Lindquist E."/>
            <person name="Daum C."/>
            <person name="Ramamoorthy G.K."/>
            <person name="Gryganskyi A."/>
            <person name="Culley D."/>
            <person name="Magnuson J.K."/>
            <person name="James T.Y."/>
            <person name="O'Malley M.A."/>
            <person name="Stajich J.E."/>
            <person name="Spatafora J.W."/>
            <person name="Visel A."/>
            <person name="Grigoriev I.V."/>
        </authorList>
    </citation>
    <scope>NUCLEOTIDE SEQUENCE [LARGE SCALE GENOMIC DNA]</scope>
    <source>
        <strain evidence="1 2">ATCC 12442</strain>
    </source>
</reference>
<dbReference type="EMBL" id="MCFD01000020">
    <property type="protein sequence ID" value="ORX65861.1"/>
    <property type="molecule type" value="Genomic_DNA"/>
</dbReference>
<dbReference type="GeneID" id="63802463"/>
<dbReference type="RefSeq" id="XP_040739944.1">
    <property type="nucleotide sequence ID" value="XM_040885815.1"/>
</dbReference>
<name>A0A1Y1VX35_9FUNG</name>